<dbReference type="GO" id="GO:0005886">
    <property type="term" value="C:plasma membrane"/>
    <property type="evidence" value="ECO:0007669"/>
    <property type="project" value="UniProtKB-SubCell"/>
</dbReference>
<keyword evidence="1" id="KW-1003">Cell membrane</keyword>
<dbReference type="InterPro" id="IPR002696">
    <property type="entry name" value="Membr_insert_effic_factor_YidD"/>
</dbReference>
<comment type="similarity">
    <text evidence="1">Belongs to the UPF0161 family.</text>
</comment>
<comment type="subcellular location">
    <subcellularLocation>
        <location evidence="1">Cell membrane</location>
        <topology evidence="1">Peripheral membrane protein</topology>
        <orientation evidence="1">Cytoplasmic side</orientation>
    </subcellularLocation>
</comment>
<gene>
    <name evidence="2" type="ORF">A2954_00615</name>
</gene>
<evidence type="ECO:0000313" key="2">
    <source>
        <dbReference type="EMBL" id="OGK40128.1"/>
    </source>
</evidence>
<dbReference type="Pfam" id="PF01809">
    <property type="entry name" value="YidD"/>
    <property type="match status" value="1"/>
</dbReference>
<comment type="function">
    <text evidence="1">Could be involved in insertion of integral membrane proteins into the membrane.</text>
</comment>
<dbReference type="PANTHER" id="PTHR33383">
    <property type="entry name" value="MEMBRANE PROTEIN INSERTION EFFICIENCY FACTOR-RELATED"/>
    <property type="match status" value="1"/>
</dbReference>
<dbReference type="Proteomes" id="UP000177698">
    <property type="component" value="Unassembled WGS sequence"/>
</dbReference>
<dbReference type="AlphaFoldDB" id="A0A1F7I9U3"/>
<evidence type="ECO:0000256" key="1">
    <source>
        <dbReference type="HAMAP-Rule" id="MF_00386"/>
    </source>
</evidence>
<dbReference type="STRING" id="1802056.A2954_00615"/>
<accession>A0A1F7I9U3</accession>
<dbReference type="HAMAP" id="MF_00386">
    <property type="entry name" value="UPF0161_YidD"/>
    <property type="match status" value="1"/>
</dbReference>
<name>A0A1F7I9U3_9BACT</name>
<dbReference type="NCBIfam" id="TIGR00278">
    <property type="entry name" value="membrane protein insertion efficiency factor YidD"/>
    <property type="match status" value="1"/>
</dbReference>
<evidence type="ECO:0000313" key="3">
    <source>
        <dbReference type="Proteomes" id="UP000177698"/>
    </source>
</evidence>
<organism evidence="2 3">
    <name type="scientific">Candidatus Roizmanbacteria bacterium RIFCSPLOWO2_01_FULL_37_12</name>
    <dbReference type="NCBI Taxonomy" id="1802056"/>
    <lineage>
        <taxon>Bacteria</taxon>
        <taxon>Candidatus Roizmaniibacteriota</taxon>
    </lineage>
</organism>
<sequence>MKSVILALISFYNKSAFFHKPIFRALFMSDKICRFLPTCSDYTYQAVKKYGSVKGLWLGFKRIIRCHPWNKGGIDRVP</sequence>
<keyword evidence="1" id="KW-0472">Membrane</keyword>
<proteinExistence type="inferred from homology"/>
<protein>
    <recommendedName>
        <fullName evidence="1">Putative membrane protein insertion efficiency factor</fullName>
    </recommendedName>
</protein>
<reference evidence="2 3" key="1">
    <citation type="journal article" date="2016" name="Nat. Commun.">
        <title>Thousands of microbial genomes shed light on interconnected biogeochemical processes in an aquifer system.</title>
        <authorList>
            <person name="Anantharaman K."/>
            <person name="Brown C.T."/>
            <person name="Hug L.A."/>
            <person name="Sharon I."/>
            <person name="Castelle C.J."/>
            <person name="Probst A.J."/>
            <person name="Thomas B.C."/>
            <person name="Singh A."/>
            <person name="Wilkins M.J."/>
            <person name="Karaoz U."/>
            <person name="Brodie E.L."/>
            <person name="Williams K.H."/>
            <person name="Hubbard S.S."/>
            <person name="Banfield J.F."/>
        </authorList>
    </citation>
    <scope>NUCLEOTIDE SEQUENCE [LARGE SCALE GENOMIC DNA]</scope>
</reference>
<dbReference type="EMBL" id="MGAG01000029">
    <property type="protein sequence ID" value="OGK40128.1"/>
    <property type="molecule type" value="Genomic_DNA"/>
</dbReference>
<dbReference type="PANTHER" id="PTHR33383:SF1">
    <property type="entry name" value="MEMBRANE PROTEIN INSERTION EFFICIENCY FACTOR-RELATED"/>
    <property type="match status" value="1"/>
</dbReference>
<comment type="caution">
    <text evidence="2">The sequence shown here is derived from an EMBL/GenBank/DDBJ whole genome shotgun (WGS) entry which is preliminary data.</text>
</comment>
<dbReference type="SMART" id="SM01234">
    <property type="entry name" value="Haemolytic"/>
    <property type="match status" value="1"/>
</dbReference>